<dbReference type="AlphaFoldDB" id="A0A1R1XDM0"/>
<sequence>MAIGPASIFATSLSRPVSELNRYGVIGSGAGKCELRGNLTCVYSAGVIDIASGADSPNLPSLKSYWSGHFDSGFCIKKQPTTEQLDKV</sequence>
<proteinExistence type="predicted"/>
<reference evidence="2" key="1">
    <citation type="submission" date="2017-01" db="EMBL/GenBank/DDBJ databases">
        <authorList>
            <person name="Wang Y."/>
            <person name="White M."/>
            <person name="Kvist S."/>
            <person name="Moncalvo J.-M."/>
        </authorList>
    </citation>
    <scope>NUCLEOTIDE SEQUENCE [LARGE SCALE GENOMIC DNA]</scope>
    <source>
        <strain evidence="2">ID-206-W2</strain>
    </source>
</reference>
<accession>A0A1R1XDM0</accession>
<keyword evidence="2" id="KW-1185">Reference proteome</keyword>
<dbReference type="Proteomes" id="UP000187429">
    <property type="component" value="Unassembled WGS sequence"/>
</dbReference>
<evidence type="ECO:0000313" key="2">
    <source>
        <dbReference type="Proteomes" id="UP000187429"/>
    </source>
</evidence>
<comment type="caution">
    <text evidence="1">The sequence shown here is derived from an EMBL/GenBank/DDBJ whole genome shotgun (WGS) entry which is preliminary data.</text>
</comment>
<name>A0A1R1XDM0_9FUNG</name>
<protein>
    <submittedName>
        <fullName evidence="1">Uncharacterized protein</fullName>
    </submittedName>
</protein>
<evidence type="ECO:0000313" key="1">
    <source>
        <dbReference type="EMBL" id="OMJ12693.1"/>
    </source>
</evidence>
<organism evidence="1 2">
    <name type="scientific">Smittium culicis</name>
    <dbReference type="NCBI Taxonomy" id="133412"/>
    <lineage>
        <taxon>Eukaryota</taxon>
        <taxon>Fungi</taxon>
        <taxon>Fungi incertae sedis</taxon>
        <taxon>Zoopagomycota</taxon>
        <taxon>Kickxellomycotina</taxon>
        <taxon>Harpellomycetes</taxon>
        <taxon>Harpellales</taxon>
        <taxon>Legeriomycetaceae</taxon>
        <taxon>Smittium</taxon>
    </lineage>
</organism>
<gene>
    <name evidence="1" type="ORF">AYI69_g9309</name>
</gene>
<dbReference type="EMBL" id="LSSM01005440">
    <property type="protein sequence ID" value="OMJ12693.1"/>
    <property type="molecule type" value="Genomic_DNA"/>
</dbReference>